<reference evidence="3" key="2">
    <citation type="submission" date="2021-04" db="EMBL/GenBank/DDBJ databases">
        <authorList>
            <person name="Gilroy R."/>
        </authorList>
    </citation>
    <scope>NUCLEOTIDE SEQUENCE</scope>
    <source>
        <strain evidence="3">ChiGjej4B4-7305</strain>
    </source>
</reference>
<dbReference type="Pfam" id="PF10988">
    <property type="entry name" value="DUF2807"/>
    <property type="match status" value="1"/>
</dbReference>
<dbReference type="PANTHER" id="PTHR39200">
    <property type="entry name" value="HYPOTHETICAL EXPORTED PROTEIN"/>
    <property type="match status" value="1"/>
</dbReference>
<evidence type="ECO:0000313" key="4">
    <source>
        <dbReference type="Proteomes" id="UP000824037"/>
    </source>
</evidence>
<dbReference type="PROSITE" id="PS51257">
    <property type="entry name" value="PROKAR_LIPOPROTEIN"/>
    <property type="match status" value="1"/>
</dbReference>
<dbReference type="AlphaFoldDB" id="A0A9D2EBE3"/>
<reference evidence="3" key="1">
    <citation type="journal article" date="2021" name="PeerJ">
        <title>Extensive microbial diversity within the chicken gut microbiome revealed by metagenomics and culture.</title>
        <authorList>
            <person name="Gilroy R."/>
            <person name="Ravi A."/>
            <person name="Getino M."/>
            <person name="Pursley I."/>
            <person name="Horton D.L."/>
            <person name="Alikhan N.F."/>
            <person name="Baker D."/>
            <person name="Gharbi K."/>
            <person name="Hall N."/>
            <person name="Watson M."/>
            <person name="Adriaenssens E.M."/>
            <person name="Foster-Nyarko E."/>
            <person name="Jarju S."/>
            <person name="Secka A."/>
            <person name="Antonio M."/>
            <person name="Oren A."/>
            <person name="Chaudhuri R.R."/>
            <person name="La Ragione R."/>
            <person name="Hildebrand F."/>
            <person name="Pallen M.J."/>
        </authorList>
    </citation>
    <scope>NUCLEOTIDE SEQUENCE</scope>
    <source>
        <strain evidence="3">ChiGjej4B4-7305</strain>
    </source>
</reference>
<comment type="caution">
    <text evidence="3">The sequence shown here is derived from an EMBL/GenBank/DDBJ whole genome shotgun (WGS) entry which is preliminary data.</text>
</comment>
<evidence type="ECO:0000313" key="3">
    <source>
        <dbReference type="EMBL" id="HIZ34519.1"/>
    </source>
</evidence>
<accession>A0A9D2EBE3</accession>
<protein>
    <submittedName>
        <fullName evidence="3">DUF2807 domain-containing protein</fullName>
    </submittedName>
</protein>
<dbReference type="InterPro" id="IPR021255">
    <property type="entry name" value="DUF2807"/>
</dbReference>
<dbReference type="Proteomes" id="UP000824037">
    <property type="component" value="Unassembled WGS sequence"/>
</dbReference>
<evidence type="ECO:0000256" key="1">
    <source>
        <dbReference type="SAM" id="MobiDB-lite"/>
    </source>
</evidence>
<dbReference type="EMBL" id="DXBY01000040">
    <property type="protein sequence ID" value="HIZ34519.1"/>
    <property type="molecule type" value="Genomic_DNA"/>
</dbReference>
<gene>
    <name evidence="3" type="ORF">H9815_01985</name>
</gene>
<feature type="region of interest" description="Disordered" evidence="1">
    <location>
        <begin position="211"/>
        <end position="235"/>
    </location>
</feature>
<organism evidence="3 4">
    <name type="scientific">Candidatus Ruania gallistercoris</name>
    <dbReference type="NCBI Taxonomy" id="2838746"/>
    <lineage>
        <taxon>Bacteria</taxon>
        <taxon>Bacillati</taxon>
        <taxon>Actinomycetota</taxon>
        <taxon>Actinomycetes</taxon>
        <taxon>Micrococcales</taxon>
        <taxon>Ruaniaceae</taxon>
        <taxon>Ruania</taxon>
    </lineage>
</organism>
<name>A0A9D2EBE3_9MICO</name>
<evidence type="ECO:0000259" key="2">
    <source>
        <dbReference type="Pfam" id="PF10988"/>
    </source>
</evidence>
<dbReference type="Gene3D" id="2.160.20.120">
    <property type="match status" value="1"/>
</dbReference>
<proteinExistence type="predicted"/>
<dbReference type="PANTHER" id="PTHR39200:SF1">
    <property type="entry name" value="AUTO-TRANSPORTER ADHESIN HEAD GIN DOMAIN-CONTAINING PROTEIN-RELATED"/>
    <property type="match status" value="1"/>
</dbReference>
<feature type="domain" description="Putative auto-transporter adhesin head GIN" evidence="2">
    <location>
        <begin position="47"/>
        <end position="219"/>
    </location>
</feature>
<sequence>MAMRLMLLVGAIGATILGLTGCGYVSAGPTATEDRTISGDPSAVLLEGSGTLMVQPGDPALTITAGENTLERISSTTSSEELRLAVDGGFLNSPGPIDYALTVAQLDAVTIDGSGEVTASSVPAESLTVRIEGSGDVLITDVDADQVSVVIEGSGAVRLRGHAEEVQVHIDGAGEFHGEDLIARTGVASIDGAGDITIHASQTLEASISGAGSIRHSGGADVTEEIDGAGEVRPS</sequence>